<evidence type="ECO:0000313" key="2">
    <source>
        <dbReference type="Proteomes" id="UP000728032"/>
    </source>
</evidence>
<organism evidence="1">
    <name type="scientific">Oppiella nova</name>
    <dbReference type="NCBI Taxonomy" id="334625"/>
    <lineage>
        <taxon>Eukaryota</taxon>
        <taxon>Metazoa</taxon>
        <taxon>Ecdysozoa</taxon>
        <taxon>Arthropoda</taxon>
        <taxon>Chelicerata</taxon>
        <taxon>Arachnida</taxon>
        <taxon>Acari</taxon>
        <taxon>Acariformes</taxon>
        <taxon>Sarcoptiformes</taxon>
        <taxon>Oribatida</taxon>
        <taxon>Brachypylina</taxon>
        <taxon>Oppioidea</taxon>
        <taxon>Oppiidae</taxon>
        <taxon>Oppiella</taxon>
    </lineage>
</organism>
<dbReference type="AlphaFoldDB" id="A0A7R9QLS5"/>
<gene>
    <name evidence="1" type="ORF">ONB1V03_LOCUS7896</name>
</gene>
<protein>
    <submittedName>
        <fullName evidence="1">Uncharacterized protein</fullName>
    </submittedName>
</protein>
<reference evidence="1" key="1">
    <citation type="submission" date="2020-11" db="EMBL/GenBank/DDBJ databases">
        <authorList>
            <person name="Tran Van P."/>
        </authorList>
    </citation>
    <scope>NUCLEOTIDE SEQUENCE</scope>
</reference>
<name>A0A7R9QLS5_9ACAR</name>
<keyword evidence="2" id="KW-1185">Reference proteome</keyword>
<dbReference type="EMBL" id="OC919036">
    <property type="protein sequence ID" value="CAD7650604.1"/>
    <property type="molecule type" value="Genomic_DNA"/>
</dbReference>
<proteinExistence type="predicted"/>
<accession>A0A7R9QLS5</accession>
<dbReference type="EMBL" id="CAJPVJ010004211">
    <property type="protein sequence ID" value="CAG2168406.1"/>
    <property type="molecule type" value="Genomic_DNA"/>
</dbReference>
<evidence type="ECO:0000313" key="1">
    <source>
        <dbReference type="EMBL" id="CAD7650604.1"/>
    </source>
</evidence>
<dbReference type="Proteomes" id="UP000728032">
    <property type="component" value="Unassembled WGS sequence"/>
</dbReference>
<sequence>MLTKQYHDQDLSQQRICVSDLTPKLEKSFTIKFWPKFAYKDRRIGVNIPENVSQMSEKIENYVEYIPRFDDISKPTFNSLFPTRIEPEQNNFWTNPPGTSKIVFAPNNSWNDTMSSYLISRWLKKTTDQVVLRFDIESNFRDFIIQFITFDEKMNMNISEVIFGDLVMDKNAKQTKIGNHVILNGMHGDDYCKSKNIGKCLIDKQHMDSFKCDCNGKPGLYWDHDKFELI</sequence>